<reference evidence="3 4" key="1">
    <citation type="submission" date="2016-11" db="EMBL/GenBank/DDBJ databases">
        <authorList>
            <person name="Jaros S."/>
            <person name="Januszkiewicz K."/>
            <person name="Wedrychowicz H."/>
        </authorList>
    </citation>
    <scope>NUCLEOTIDE SEQUENCE [LARGE SCALE GENOMIC DNA]</scope>
    <source>
        <strain evidence="3 4">DSM 24574</strain>
    </source>
</reference>
<gene>
    <name evidence="3" type="ORF">SAMN04488109_6561</name>
</gene>
<dbReference type="EMBL" id="FQWQ01000006">
    <property type="protein sequence ID" value="SHH99244.1"/>
    <property type="molecule type" value="Genomic_DNA"/>
</dbReference>
<comment type="similarity">
    <text evidence="1">Belongs to the TolB family.</text>
</comment>
<dbReference type="SUPFAM" id="SSF82171">
    <property type="entry name" value="DPP6 N-terminal domain-like"/>
    <property type="match status" value="1"/>
</dbReference>
<evidence type="ECO:0000313" key="3">
    <source>
        <dbReference type="EMBL" id="SHH99244.1"/>
    </source>
</evidence>
<dbReference type="Gene3D" id="2.120.10.30">
    <property type="entry name" value="TolB, C-terminal domain"/>
    <property type="match status" value="1"/>
</dbReference>
<dbReference type="RefSeq" id="WP_073143010.1">
    <property type="nucleotide sequence ID" value="NZ_FQWQ01000006.1"/>
</dbReference>
<dbReference type="Pfam" id="PF07676">
    <property type="entry name" value="PD40"/>
    <property type="match status" value="3"/>
</dbReference>
<proteinExistence type="inferred from homology"/>
<sequence>MKACLPLLALSFSTMLAQSQPLQPPTHPGLFMEGSVSTNLNERDMAISPDGKEMYYTLEAAQNAFSTILYRHKLPGNKWSAPEVAPFSGQFKDLEPAFSADGHRLFFSSNRPLSDTQPKDFDIWVVERTKDGTWSSPRNVGAPVNTGANEFYPSVALSGNLYFTSEYEKGVGKEDIYMCPWQGGKYGESIALDTAVNSKLWEFNAFVSPDEKFILFTSYGRKDDQGGGDLYISFRDAGGAWQPAKNVSALNSPKLDYCPFVSFDQKILFFTSSRHDLPATYEKPATHAALVKAYNGVRNGSENIYWIDFQTLVRALK</sequence>
<keyword evidence="4" id="KW-1185">Reference proteome</keyword>
<protein>
    <submittedName>
        <fullName evidence="3">WD40-like Beta Propeller Repeat</fullName>
    </submittedName>
</protein>
<dbReference type="InterPro" id="IPR011042">
    <property type="entry name" value="6-blade_b-propeller_TolB-like"/>
</dbReference>
<dbReference type="Proteomes" id="UP000184212">
    <property type="component" value="Unassembled WGS sequence"/>
</dbReference>
<feature type="chain" id="PRO_5012160794" evidence="2">
    <location>
        <begin position="20"/>
        <end position="317"/>
    </location>
</feature>
<dbReference type="PANTHER" id="PTHR36842:SF1">
    <property type="entry name" value="PROTEIN TOLB"/>
    <property type="match status" value="1"/>
</dbReference>
<dbReference type="OrthoDB" id="9809364at2"/>
<organism evidence="3 4">
    <name type="scientific">Chryseolinea serpens</name>
    <dbReference type="NCBI Taxonomy" id="947013"/>
    <lineage>
        <taxon>Bacteria</taxon>
        <taxon>Pseudomonadati</taxon>
        <taxon>Bacteroidota</taxon>
        <taxon>Cytophagia</taxon>
        <taxon>Cytophagales</taxon>
        <taxon>Fulvivirgaceae</taxon>
        <taxon>Chryseolinea</taxon>
    </lineage>
</organism>
<dbReference type="InterPro" id="IPR011659">
    <property type="entry name" value="WD40"/>
</dbReference>
<name>A0A1M5XI92_9BACT</name>
<evidence type="ECO:0000313" key="4">
    <source>
        <dbReference type="Proteomes" id="UP000184212"/>
    </source>
</evidence>
<evidence type="ECO:0000256" key="2">
    <source>
        <dbReference type="SAM" id="SignalP"/>
    </source>
</evidence>
<keyword evidence="2" id="KW-0732">Signal</keyword>
<dbReference type="AlphaFoldDB" id="A0A1M5XI92"/>
<feature type="signal peptide" evidence="2">
    <location>
        <begin position="1"/>
        <end position="19"/>
    </location>
</feature>
<accession>A0A1M5XI92</accession>
<dbReference type="STRING" id="947013.SAMN04488109_6561"/>
<evidence type="ECO:0000256" key="1">
    <source>
        <dbReference type="ARBA" id="ARBA00009820"/>
    </source>
</evidence>
<dbReference type="PANTHER" id="PTHR36842">
    <property type="entry name" value="PROTEIN TOLB HOMOLOG"/>
    <property type="match status" value="1"/>
</dbReference>